<evidence type="ECO:0000313" key="2">
    <source>
        <dbReference type="EMBL" id="CAF9936870.1"/>
    </source>
</evidence>
<reference evidence="2" key="1">
    <citation type="submission" date="2021-03" db="EMBL/GenBank/DDBJ databases">
        <authorList>
            <person name="Tagirdzhanova G."/>
        </authorList>
    </citation>
    <scope>NUCLEOTIDE SEQUENCE</scope>
</reference>
<dbReference type="AlphaFoldDB" id="A0A8H3G6Q9"/>
<feature type="domain" description="DUF6604" evidence="1">
    <location>
        <begin position="26"/>
        <end position="114"/>
    </location>
</feature>
<proteinExistence type="predicted"/>
<evidence type="ECO:0000313" key="3">
    <source>
        <dbReference type="Proteomes" id="UP000664534"/>
    </source>
</evidence>
<dbReference type="EMBL" id="CAJPDT010000095">
    <property type="protein sequence ID" value="CAF9936870.1"/>
    <property type="molecule type" value="Genomic_DNA"/>
</dbReference>
<organism evidence="2 3">
    <name type="scientific">Imshaugia aleurites</name>
    <dbReference type="NCBI Taxonomy" id="172621"/>
    <lineage>
        <taxon>Eukaryota</taxon>
        <taxon>Fungi</taxon>
        <taxon>Dikarya</taxon>
        <taxon>Ascomycota</taxon>
        <taxon>Pezizomycotina</taxon>
        <taxon>Lecanoromycetes</taxon>
        <taxon>OSLEUM clade</taxon>
        <taxon>Lecanoromycetidae</taxon>
        <taxon>Lecanorales</taxon>
        <taxon>Lecanorineae</taxon>
        <taxon>Parmeliaceae</taxon>
        <taxon>Imshaugia</taxon>
    </lineage>
</organism>
<dbReference type="OrthoDB" id="4821062at2759"/>
<dbReference type="InterPro" id="IPR046539">
    <property type="entry name" value="DUF6604"/>
</dbReference>
<evidence type="ECO:0000259" key="1">
    <source>
        <dbReference type="Pfam" id="PF20253"/>
    </source>
</evidence>
<protein>
    <recommendedName>
        <fullName evidence="1">DUF6604 domain-containing protein</fullName>
    </recommendedName>
</protein>
<dbReference type="PANTHER" id="PTHR38795">
    <property type="entry name" value="DUF6604 DOMAIN-CONTAINING PROTEIN"/>
    <property type="match status" value="1"/>
</dbReference>
<sequence length="741" mass="83267">MLLSSSHLPAAHSGRIPPSLFDLYIQYKQDTKAIIVWLISHGTSKFKSLSTISIKDLLALAEVVQKKAVLMPDTIDFQFREAIAARAQLSNFFKTKNDHEQTAKDTVSHEFFTESEQKSQGALRNRFAALNLDAIETCCDCEEDLSGDDRDEEGAREGLATMPEVESTPQLIDDSLGDAFEIRKELHEMDDLLLAAKKIWERAGKGDPPLIVAAFTTNVAFARLKGVEQRLKLLYDGSNLERLRTKLMRMQLMPIGLKGSDVDVDSPTIQTIENLQQPWHLLLDLKDGVGAAKLDDQTCTSKPPNILLQLGQDFGKADENSLKVLLDNIVQHLQSVPTELIRAGSPLCVDIANFLMPEENDVNGLGCTLGLRMLLDTYKSFTLGCQGVDAPPNCRLQALKFAQEALPSIGTVLSDSSMPCRCNETLAFHLEILELELKDFLQKKCFDLYFQSPWVSGSHILEMHDILYYYGLRLFSYRQYVGTVLHMYHVLREVIGFTSIPLLEQLRDTFNDVLFPGGRPSRNFNACCIRYMGGRLKFKHDASDHKSGSHHMVIPAHSAKTSDGSGLRKEANDTRFDYCKISLFYHIKEKGYHVDEGLWSRIHALADPRALGKDHKRHACGHNSPKQETMSNSCHQLSHLQEAVLADFAGPFPKARVNFFKIYISCAQIISIISDKGHGDQERGQNCLCFLETLLQAADRYKANEHRWQPFGCKGLVHTCKKAMSAVLGERSVDDFLWKTF</sequence>
<accession>A0A8H3G6Q9</accession>
<dbReference type="Proteomes" id="UP000664534">
    <property type="component" value="Unassembled WGS sequence"/>
</dbReference>
<keyword evidence="3" id="KW-1185">Reference proteome</keyword>
<dbReference type="Pfam" id="PF20253">
    <property type="entry name" value="DUF6604"/>
    <property type="match status" value="1"/>
</dbReference>
<name>A0A8H3G6Q9_9LECA</name>
<comment type="caution">
    <text evidence="2">The sequence shown here is derived from an EMBL/GenBank/DDBJ whole genome shotgun (WGS) entry which is preliminary data.</text>
</comment>
<dbReference type="PANTHER" id="PTHR38795:SF1">
    <property type="entry name" value="DUF6604 DOMAIN-CONTAINING PROTEIN"/>
    <property type="match status" value="1"/>
</dbReference>
<gene>
    <name evidence="2" type="ORF">IMSHALPRED_010930</name>
</gene>